<dbReference type="Proteomes" id="UP001597139">
    <property type="component" value="Unassembled WGS sequence"/>
</dbReference>
<dbReference type="AlphaFoldDB" id="A0ABD6BRU8"/>
<protein>
    <recommendedName>
        <fullName evidence="2">DUF7260 domain-containing protein</fullName>
    </recommendedName>
</protein>
<keyword evidence="4" id="KW-1185">Reference proteome</keyword>
<evidence type="ECO:0000313" key="3">
    <source>
        <dbReference type="EMBL" id="MFD1567425.1"/>
    </source>
</evidence>
<evidence type="ECO:0000256" key="1">
    <source>
        <dbReference type="SAM" id="MobiDB-lite"/>
    </source>
</evidence>
<evidence type="ECO:0000259" key="2">
    <source>
        <dbReference type="Pfam" id="PF23921"/>
    </source>
</evidence>
<dbReference type="EMBL" id="JBHUCZ010000003">
    <property type="protein sequence ID" value="MFD1567425.1"/>
    <property type="molecule type" value="Genomic_DNA"/>
</dbReference>
<sequence>MPASYSLAPEIDGGVATCSGAFGCVEAVAGSVLALLLWAGLTTGLLFAPRANVRAAVSALEEEIATVVTEHDALSAFTTRVEKLPTAGPTTTVGAGGVGVVGAGSHSAGMAKLKEAYRDTVMAVDHYERDYNEPFADNFANEFGEGVAGAVLANERLSPQVKRAVLASAAESRTQRQQYRETLERERERLRSAGDALDRAATRSAELDGDRLRRRPFTELRDRYERLESERCALQSALETRQQELHEGVTFGWQRRDAESVYRYLYRDIDATYPVLADGARVLDRFDDVEHRLTTALTAKV</sequence>
<organism evidence="3 4">
    <name type="scientific">Halolamina litorea</name>
    <dbReference type="NCBI Taxonomy" id="1515593"/>
    <lineage>
        <taxon>Archaea</taxon>
        <taxon>Methanobacteriati</taxon>
        <taxon>Methanobacteriota</taxon>
        <taxon>Stenosarchaea group</taxon>
        <taxon>Halobacteria</taxon>
        <taxon>Halobacteriales</taxon>
        <taxon>Haloferacaceae</taxon>
    </lineage>
</organism>
<gene>
    <name evidence="3" type="ORF">ACFSAU_07960</name>
</gene>
<comment type="caution">
    <text evidence="3">The sequence shown here is derived from an EMBL/GenBank/DDBJ whole genome shotgun (WGS) entry which is preliminary data.</text>
</comment>
<feature type="compositionally biased region" description="Basic and acidic residues" evidence="1">
    <location>
        <begin position="178"/>
        <end position="196"/>
    </location>
</feature>
<dbReference type="RefSeq" id="WP_267646394.1">
    <property type="nucleotide sequence ID" value="NZ_JANHGR010000001.1"/>
</dbReference>
<accession>A0ABD6BRU8</accession>
<name>A0ABD6BRU8_9EURY</name>
<reference evidence="3 4" key="1">
    <citation type="journal article" date="2019" name="Int. J. Syst. Evol. Microbiol.">
        <title>The Global Catalogue of Microorganisms (GCM) 10K type strain sequencing project: providing services to taxonomists for standard genome sequencing and annotation.</title>
        <authorList>
            <consortium name="The Broad Institute Genomics Platform"/>
            <consortium name="The Broad Institute Genome Sequencing Center for Infectious Disease"/>
            <person name="Wu L."/>
            <person name="Ma J."/>
        </authorList>
    </citation>
    <scope>NUCLEOTIDE SEQUENCE [LARGE SCALE GENOMIC DNA]</scope>
    <source>
        <strain evidence="3 4">CGMCC 1.12859</strain>
    </source>
</reference>
<feature type="domain" description="DUF7260" evidence="2">
    <location>
        <begin position="52"/>
        <end position="288"/>
    </location>
</feature>
<evidence type="ECO:0000313" key="4">
    <source>
        <dbReference type="Proteomes" id="UP001597139"/>
    </source>
</evidence>
<dbReference type="InterPro" id="IPR055684">
    <property type="entry name" value="DUF7260"/>
</dbReference>
<dbReference type="Pfam" id="PF23921">
    <property type="entry name" value="DUF7260"/>
    <property type="match status" value="1"/>
</dbReference>
<proteinExistence type="predicted"/>
<feature type="region of interest" description="Disordered" evidence="1">
    <location>
        <begin position="168"/>
        <end position="196"/>
    </location>
</feature>